<sequence length="1067" mass="109790">MALTQRRLATGLRVNDALDDPPAFFAAKGLNNRADDLMALKDAMGQAVSTATGATKTVGHIEELVQHARGLTTAAFAALGTDPSSVMTRAALARQFDTLLDQIDKLAADSGYGGKNLLAGNGRSFDATPASRMAVNSIAGIDGAKVTNVVSPDTYQIRVTGESTVSAKADAIAKAEAERGISDLDVTGFLMRRRGNLDDVAISVTGAPGRDRSFQISCGDETMTQTFSRDAWETAKARNEKLLFNQVFSSGVQVKFAVDLDAMDALRPAGGAGTSVVERNTDLRITATNLTGAAEVRDAANPRGAGKLTDGENDFAFGSGTVRLPVDPAQLMEAASFPDRAGLIRGGQAPAVGSVGPVTGQTKDTEYSLRIINNETPGEPGISLVLASSTGAQSSPILVSSTTKPGPMVFDFGAGHTATMDIDPAKLTYSNGENIQAPLFVAGKAAATVSGVAGPGTHYYRVSTGKLGSAQDPNPPNAWTHKTVGVETSADGITWTSLANGIVPNAGGTISSGTLTFAIDGHADVMDRLKVDISADPRGAPFTTTGRVSYMAAADGVLPSTDIDGYDGVSLTGNVASISDQNHAAFAGIRQNTRMRVLTGLPDSLTGMKTVTVECYAPDGTLTETASATIPGGGQTDVPLTLIGNGAGATRNAGATIRMNFSAGSGVNEFSLAVDAPTVIRDYDPSDVPAAIGISNGYQSDFAGWSLKHNAVTVTVGNDDSAAPGFKTVSFDDGMGGVGTARVPNAGQAAVAFKLGGSGPNAGATGRFDIGANPYSPVGGRALFRIDSPLTEGAGLEQETSMGVSSADKLDARKVSGFKGTSTALAVMVDAPDSAGPGLRYASLMDDKGGLAMLKVPNTGQSDVVFTLGGTGPNVGATARLDITGKTGRDTYRLFTPALEPKDPVQFTFRAANTPAVPAASMTTVQVSAPSTSNDLAVVFNTAQSDRLVIESQNLTTNGQGLRLDRAQNGWMDRADIDRAVGGLDHAQAALRSAAQTLATTLGVITTREDFTKSFSDILVEGAGKLTLADQKEDGATMLMLQTRQQLGTTGLSLASKSQQSILTLFG</sequence>
<comment type="subcellular location">
    <subcellularLocation>
        <location evidence="1">Bacterial flagellum</location>
    </subcellularLocation>
    <subcellularLocation>
        <location evidence="2">Secreted</location>
    </subcellularLocation>
</comment>
<protein>
    <submittedName>
        <fullName evidence="6">Flagellin-like hook-associated protein FlgL</fullName>
    </submittedName>
</protein>
<accession>A0ABU0MI49</accession>
<comment type="similarity">
    <text evidence="3">Belongs to the bacterial flagellin family.</text>
</comment>
<evidence type="ECO:0000313" key="6">
    <source>
        <dbReference type="EMBL" id="MDQ0533139.1"/>
    </source>
</evidence>
<dbReference type="Gene3D" id="1.20.1330.10">
    <property type="entry name" value="f41 fragment of flagellin, N-terminal domain"/>
    <property type="match status" value="2"/>
</dbReference>
<dbReference type="Pfam" id="PF00669">
    <property type="entry name" value="Flagellin_N"/>
    <property type="match status" value="1"/>
</dbReference>
<dbReference type="InterPro" id="IPR001492">
    <property type="entry name" value="Flagellin"/>
</dbReference>
<dbReference type="Proteomes" id="UP001244552">
    <property type="component" value="Unassembled WGS sequence"/>
</dbReference>
<proteinExistence type="inferred from homology"/>
<organism evidence="6 7">
    <name type="scientific">Azospirillum picis</name>
    <dbReference type="NCBI Taxonomy" id="488438"/>
    <lineage>
        <taxon>Bacteria</taxon>
        <taxon>Pseudomonadati</taxon>
        <taxon>Pseudomonadota</taxon>
        <taxon>Alphaproteobacteria</taxon>
        <taxon>Rhodospirillales</taxon>
        <taxon>Azospirillaceae</taxon>
        <taxon>Azospirillum</taxon>
    </lineage>
</organism>
<evidence type="ECO:0000256" key="4">
    <source>
        <dbReference type="ARBA" id="ARBA00023143"/>
    </source>
</evidence>
<keyword evidence="4" id="KW-0975">Bacterial flagellum</keyword>
<keyword evidence="7" id="KW-1185">Reference proteome</keyword>
<dbReference type="EMBL" id="JAUSVU010000005">
    <property type="protein sequence ID" value="MDQ0533139.1"/>
    <property type="molecule type" value="Genomic_DNA"/>
</dbReference>
<dbReference type="PANTHER" id="PTHR42792">
    <property type="entry name" value="FLAGELLIN"/>
    <property type="match status" value="1"/>
</dbReference>
<gene>
    <name evidence="6" type="ORF">QO018_001988</name>
</gene>
<evidence type="ECO:0000256" key="2">
    <source>
        <dbReference type="ARBA" id="ARBA00004613"/>
    </source>
</evidence>
<dbReference type="SUPFAM" id="SSF64518">
    <property type="entry name" value="Phase 1 flagellin"/>
    <property type="match status" value="2"/>
</dbReference>
<name>A0ABU0MI49_9PROT</name>
<dbReference type="PANTHER" id="PTHR42792:SF2">
    <property type="entry name" value="FLAGELLIN"/>
    <property type="match status" value="1"/>
</dbReference>
<feature type="domain" description="Flagellin N-terminal" evidence="5">
    <location>
        <begin position="3"/>
        <end position="121"/>
    </location>
</feature>
<comment type="caution">
    <text evidence="6">The sequence shown here is derived from an EMBL/GenBank/DDBJ whole genome shotgun (WGS) entry which is preliminary data.</text>
</comment>
<reference evidence="6 7" key="1">
    <citation type="submission" date="2023-07" db="EMBL/GenBank/DDBJ databases">
        <title>Genomic Encyclopedia of Type Strains, Phase IV (KMG-IV): sequencing the most valuable type-strain genomes for metagenomic binning, comparative biology and taxonomic classification.</title>
        <authorList>
            <person name="Goeker M."/>
        </authorList>
    </citation>
    <scope>NUCLEOTIDE SEQUENCE [LARGE SCALE GENOMIC DNA]</scope>
    <source>
        <strain evidence="6 7">DSM 19922</strain>
    </source>
</reference>
<evidence type="ECO:0000256" key="1">
    <source>
        <dbReference type="ARBA" id="ARBA00004365"/>
    </source>
</evidence>
<dbReference type="InterPro" id="IPR001029">
    <property type="entry name" value="Flagellin_N"/>
</dbReference>
<evidence type="ECO:0000256" key="3">
    <source>
        <dbReference type="ARBA" id="ARBA00005709"/>
    </source>
</evidence>
<evidence type="ECO:0000259" key="5">
    <source>
        <dbReference type="Pfam" id="PF00669"/>
    </source>
</evidence>
<evidence type="ECO:0000313" key="7">
    <source>
        <dbReference type="Proteomes" id="UP001244552"/>
    </source>
</evidence>